<proteinExistence type="predicted"/>
<keyword evidence="2" id="KW-1185">Reference proteome</keyword>
<evidence type="ECO:0000313" key="2">
    <source>
        <dbReference type="Proteomes" id="UP000800038"/>
    </source>
</evidence>
<accession>A0A6A5S9M6</accession>
<sequence>FELQFCKLQAEGIIVAPAEGSNAATVASLAAAKEAVDNGFDTHLEDNFEGINWTRLLQYIKPLASVQTKRSWVYCYSWRVALIKDPGCIFFVCYYCHEHKVIDCRGGGIYKTSKAPSLAARHLKEKRRGHSYTAPNKT</sequence>
<name>A0A6A5S9M6_9PLEO</name>
<dbReference type="EMBL" id="ML976196">
    <property type="protein sequence ID" value="KAF1936320.1"/>
    <property type="molecule type" value="Genomic_DNA"/>
</dbReference>
<evidence type="ECO:0000313" key="1">
    <source>
        <dbReference type="EMBL" id="KAF1936320.1"/>
    </source>
</evidence>
<organism evidence="1 2">
    <name type="scientific">Clathrospora elynae</name>
    <dbReference type="NCBI Taxonomy" id="706981"/>
    <lineage>
        <taxon>Eukaryota</taxon>
        <taxon>Fungi</taxon>
        <taxon>Dikarya</taxon>
        <taxon>Ascomycota</taxon>
        <taxon>Pezizomycotina</taxon>
        <taxon>Dothideomycetes</taxon>
        <taxon>Pleosporomycetidae</taxon>
        <taxon>Pleosporales</taxon>
        <taxon>Diademaceae</taxon>
        <taxon>Clathrospora</taxon>
    </lineage>
</organism>
<gene>
    <name evidence="1" type="ORF">EJ02DRAFT_298222</name>
</gene>
<dbReference type="OrthoDB" id="3791143at2759"/>
<dbReference type="Proteomes" id="UP000800038">
    <property type="component" value="Unassembled WGS sequence"/>
</dbReference>
<feature type="non-terminal residue" evidence="1">
    <location>
        <position position="138"/>
    </location>
</feature>
<feature type="non-terminal residue" evidence="1">
    <location>
        <position position="1"/>
    </location>
</feature>
<reference evidence="1" key="1">
    <citation type="journal article" date="2020" name="Stud. Mycol.">
        <title>101 Dothideomycetes genomes: a test case for predicting lifestyles and emergence of pathogens.</title>
        <authorList>
            <person name="Haridas S."/>
            <person name="Albert R."/>
            <person name="Binder M."/>
            <person name="Bloem J."/>
            <person name="Labutti K."/>
            <person name="Salamov A."/>
            <person name="Andreopoulos B."/>
            <person name="Baker S."/>
            <person name="Barry K."/>
            <person name="Bills G."/>
            <person name="Bluhm B."/>
            <person name="Cannon C."/>
            <person name="Castanera R."/>
            <person name="Culley D."/>
            <person name="Daum C."/>
            <person name="Ezra D."/>
            <person name="Gonzalez J."/>
            <person name="Henrissat B."/>
            <person name="Kuo A."/>
            <person name="Liang C."/>
            <person name="Lipzen A."/>
            <person name="Lutzoni F."/>
            <person name="Magnuson J."/>
            <person name="Mondo S."/>
            <person name="Nolan M."/>
            <person name="Ohm R."/>
            <person name="Pangilinan J."/>
            <person name="Park H.-J."/>
            <person name="Ramirez L."/>
            <person name="Alfaro M."/>
            <person name="Sun H."/>
            <person name="Tritt A."/>
            <person name="Yoshinaga Y."/>
            <person name="Zwiers L.-H."/>
            <person name="Turgeon B."/>
            <person name="Goodwin S."/>
            <person name="Spatafora J."/>
            <person name="Crous P."/>
            <person name="Grigoriev I."/>
        </authorList>
    </citation>
    <scope>NUCLEOTIDE SEQUENCE</scope>
    <source>
        <strain evidence="1">CBS 161.51</strain>
    </source>
</reference>
<protein>
    <submittedName>
        <fullName evidence="1">Uncharacterized protein</fullName>
    </submittedName>
</protein>
<dbReference type="AlphaFoldDB" id="A0A6A5S9M6"/>